<dbReference type="SUPFAM" id="SSF48452">
    <property type="entry name" value="TPR-like"/>
    <property type="match status" value="1"/>
</dbReference>
<dbReference type="InterPro" id="IPR011990">
    <property type="entry name" value="TPR-like_helical_dom_sf"/>
</dbReference>
<dbReference type="AlphaFoldDB" id="A0A9W7YAQ9"/>
<feature type="compositionally biased region" description="Acidic residues" evidence="1">
    <location>
        <begin position="489"/>
        <end position="498"/>
    </location>
</feature>
<keyword evidence="3" id="KW-1185">Reference proteome</keyword>
<evidence type="ECO:0000256" key="1">
    <source>
        <dbReference type="SAM" id="MobiDB-lite"/>
    </source>
</evidence>
<dbReference type="Proteomes" id="UP001143981">
    <property type="component" value="Unassembled WGS sequence"/>
</dbReference>
<dbReference type="Pfam" id="PF09295">
    <property type="entry name" value="ChAPs"/>
    <property type="match status" value="3"/>
</dbReference>
<dbReference type="GO" id="GO:0034044">
    <property type="term" value="C:exomer complex"/>
    <property type="evidence" value="ECO:0007669"/>
    <property type="project" value="TreeGrafter"/>
</dbReference>
<feature type="compositionally biased region" description="Basic residues" evidence="1">
    <location>
        <begin position="618"/>
        <end position="629"/>
    </location>
</feature>
<feature type="compositionally biased region" description="Polar residues" evidence="1">
    <location>
        <begin position="401"/>
        <end position="417"/>
    </location>
</feature>
<dbReference type="EMBL" id="JANBOI010000885">
    <property type="protein sequence ID" value="KAJ1728149.1"/>
    <property type="molecule type" value="Genomic_DNA"/>
</dbReference>
<feature type="region of interest" description="Disordered" evidence="1">
    <location>
        <begin position="526"/>
        <end position="685"/>
    </location>
</feature>
<dbReference type="GO" id="GO:0006893">
    <property type="term" value="P:Golgi to plasma membrane transport"/>
    <property type="evidence" value="ECO:0007669"/>
    <property type="project" value="UniProtKB-ARBA"/>
</dbReference>
<dbReference type="PANTHER" id="PTHR31975:SF1">
    <property type="entry name" value="BUD SITE SELECTION PROTEIN 7-RELATED"/>
    <property type="match status" value="1"/>
</dbReference>
<feature type="region of interest" description="Disordered" evidence="1">
    <location>
        <begin position="487"/>
        <end position="512"/>
    </location>
</feature>
<sequence>MAYNDCLQDVPDIFENEIGESLGSRTESLGMIRELGPPDLCHIVKIHSSNRNEADIGSYHHVLGVDTSSSASLAAYINSLQYSLSDKPGWFGATNAWKIASGTYCAYNAFSKVDLRVQIKIPGGVDAFAISPQGERREVTEEMWKECHVSSILRAILYSDPATYSVTGLRRLTLVANPRDETRVVEALMEQFHNGWHLGSNAETQVASLARNYLADGLMGYFAGQGRFIDCASEILSPLAYAPLGGKQEQPGADGTRAASLEFKGVDPEVASLLAEAYMNGDEEVQAVRVMHQALKAKPSCYPILHTQAEFLRRKKQLASARTIALMAVKYAPSEFQAWARLTEVYIDDGDYESALLSLNTCPMYTYVDRDYPRVPTPRRINYPVKSDVLSDYNLGDNFTNGNYGSVPSGPRPSNDSDAPGVAEEIAQNETSFILRLSAPTLKGTFAHAYKLLTSIVGTIGWDELLLLRSNVFVMEEEYRNSVVPNMAVDDEEDDDDDHVPLSALRDCNSSSSAVVGAVETTTCSAAAPSAAPATVAEPAPEVTTSEAHTPGVQESEPVPDSVEAEKGEPEDAPASADKAPADDPEKDKPADDKLSNGKQEEEDKAPEPSAPADQPKGKKKNKRNKGKKTKENLMASEAGDTVGNVDADAAETTEEAKQNESAGAEAASQPAVEPSSGLKNSAAEGTSIAVLGSTMEDVSLSDNDDHKDAASGLAEQKLEEGNDQVAAPQLAAREVNVSDDVAEQQPEAVVGTAVSTAANDWESESEAEDAPHMRKRLCERWLDNLIMILFDDLRTYTNWRTKMHSLRATGQPIMHQFTQAEWEALGDLALRLRRPSEAREAYEYALSIRFSAKAWLRLLEMHTGTYAQMQKDEVERHDGVLPLAPLASTDALIMALDAAVWLAVYNDRWYNNMAYPNPLCSHIIKLVNIHGLSKVHNTLISMNLRPAVFSILKAHLDVAEKFEVAGTKW</sequence>
<protein>
    <submittedName>
        <fullName evidence="2">Bud site selection protein</fullName>
    </submittedName>
</protein>
<accession>A0A9W7YAQ9</accession>
<dbReference type="InterPro" id="IPR015374">
    <property type="entry name" value="ChAPs"/>
</dbReference>
<proteinExistence type="predicted"/>
<dbReference type="Gene3D" id="1.25.40.10">
    <property type="entry name" value="Tetratricopeptide repeat domain"/>
    <property type="match status" value="2"/>
</dbReference>
<feature type="compositionally biased region" description="Low complexity" evidence="1">
    <location>
        <begin position="526"/>
        <end position="545"/>
    </location>
</feature>
<organism evidence="2 3">
    <name type="scientific">Coemansia biformis</name>
    <dbReference type="NCBI Taxonomy" id="1286918"/>
    <lineage>
        <taxon>Eukaryota</taxon>
        <taxon>Fungi</taxon>
        <taxon>Fungi incertae sedis</taxon>
        <taxon>Zoopagomycota</taxon>
        <taxon>Kickxellomycotina</taxon>
        <taxon>Kickxellomycetes</taxon>
        <taxon>Kickxellales</taxon>
        <taxon>Kickxellaceae</taxon>
        <taxon>Coemansia</taxon>
    </lineage>
</organism>
<evidence type="ECO:0000313" key="2">
    <source>
        <dbReference type="EMBL" id="KAJ1728149.1"/>
    </source>
</evidence>
<name>A0A9W7YAQ9_9FUNG</name>
<evidence type="ECO:0000313" key="3">
    <source>
        <dbReference type="Proteomes" id="UP001143981"/>
    </source>
</evidence>
<feature type="region of interest" description="Disordered" evidence="1">
    <location>
        <begin position="401"/>
        <end position="421"/>
    </location>
</feature>
<comment type="caution">
    <text evidence="2">The sequence shown here is derived from an EMBL/GenBank/DDBJ whole genome shotgun (WGS) entry which is preliminary data.</text>
</comment>
<reference evidence="2" key="1">
    <citation type="submission" date="2022-07" db="EMBL/GenBank/DDBJ databases">
        <title>Phylogenomic reconstructions and comparative analyses of Kickxellomycotina fungi.</title>
        <authorList>
            <person name="Reynolds N.K."/>
            <person name="Stajich J.E."/>
            <person name="Barry K."/>
            <person name="Grigoriev I.V."/>
            <person name="Crous P."/>
            <person name="Smith M.E."/>
        </authorList>
    </citation>
    <scope>NUCLEOTIDE SEQUENCE</scope>
    <source>
        <strain evidence="2">BCRC 34381</strain>
    </source>
</reference>
<dbReference type="PANTHER" id="PTHR31975">
    <property type="entry name" value="BUD SITE SELECTION PROTEIN 7-RELATED"/>
    <property type="match status" value="1"/>
</dbReference>
<dbReference type="OrthoDB" id="434695at2759"/>
<gene>
    <name evidence="2" type="primary">BUD7</name>
    <name evidence="2" type="ORF">LPJ61_004188</name>
</gene>
<feature type="compositionally biased region" description="Basic and acidic residues" evidence="1">
    <location>
        <begin position="580"/>
        <end position="602"/>
    </location>
</feature>